<accession>A0ABV7XD61</accession>
<dbReference type="SUPFAM" id="SSF50129">
    <property type="entry name" value="GroES-like"/>
    <property type="match status" value="1"/>
</dbReference>
<dbReference type="Pfam" id="PF11017">
    <property type="entry name" value="DUF2855"/>
    <property type="match status" value="1"/>
</dbReference>
<dbReference type="InterPro" id="IPR021276">
    <property type="entry name" value="DUF2855"/>
</dbReference>
<evidence type="ECO:0000313" key="2">
    <source>
        <dbReference type="Proteomes" id="UP001595615"/>
    </source>
</evidence>
<reference evidence="2" key="1">
    <citation type="journal article" date="2019" name="Int. J. Syst. Evol. Microbiol.">
        <title>The Global Catalogue of Microorganisms (GCM) 10K type strain sequencing project: providing services to taxonomists for standard genome sequencing and annotation.</title>
        <authorList>
            <consortium name="The Broad Institute Genomics Platform"/>
            <consortium name="The Broad Institute Genome Sequencing Center for Infectious Disease"/>
            <person name="Wu L."/>
            <person name="Ma J."/>
        </authorList>
    </citation>
    <scope>NUCLEOTIDE SEQUENCE [LARGE SCALE GENOMIC DNA]</scope>
    <source>
        <strain evidence="2">KCTC 42644</strain>
    </source>
</reference>
<dbReference type="EMBL" id="JBHRXV010000011">
    <property type="protein sequence ID" value="MFC3714105.1"/>
    <property type="molecule type" value="Genomic_DNA"/>
</dbReference>
<protein>
    <submittedName>
        <fullName evidence="1">DUF2855 family protein</fullName>
    </submittedName>
</protein>
<name>A0ABV7XD61_9SPHN</name>
<comment type="caution">
    <text evidence="1">The sequence shown here is derived from an EMBL/GenBank/DDBJ whole genome shotgun (WGS) entry which is preliminary data.</text>
</comment>
<dbReference type="InterPro" id="IPR011032">
    <property type="entry name" value="GroES-like_sf"/>
</dbReference>
<dbReference type="Proteomes" id="UP001595615">
    <property type="component" value="Unassembled WGS sequence"/>
</dbReference>
<proteinExistence type="predicted"/>
<keyword evidence="2" id="KW-1185">Reference proteome</keyword>
<sequence length="360" mass="39194">MTGTVVQIDRNDLRRATPEPLYPPPLAPGQARFRVDSFALTANNVTYAAHGDDLHYWRFYPGAEGFGIVPVWGFGTVEESRAEGVAPGDRFYGYWPMATHAVLSPVKVSLRGFSDGAAHRDGLAPIYNNYQRWTGSPADEAPQALFRPLYTTSFLLADRLSRGVRPEAVLMSSASSKTALGLAKAIEGDGMRRIGLTSPRNRAFVEATGAFDQVLTYDEIDEAEAVSAAYVDFCGDPQINGAVHAHFGDRLAMSIIVGDTRWDSDKTRAPLAGPAPEFFFAPTYLVERLAELGPAEFDRRLQLSWDAFVKFSRGWLHVVDGHGPDATIGQWARLVDGSVDPAEGLMLSLWAESADGDAPA</sequence>
<organism evidence="1 2">
    <name type="scientific">Sphingoaurantiacus capsulatus</name>
    <dbReference type="NCBI Taxonomy" id="1771310"/>
    <lineage>
        <taxon>Bacteria</taxon>
        <taxon>Pseudomonadati</taxon>
        <taxon>Pseudomonadota</taxon>
        <taxon>Alphaproteobacteria</taxon>
        <taxon>Sphingomonadales</taxon>
        <taxon>Sphingosinicellaceae</taxon>
        <taxon>Sphingoaurantiacus</taxon>
    </lineage>
</organism>
<evidence type="ECO:0000313" key="1">
    <source>
        <dbReference type="EMBL" id="MFC3714105.1"/>
    </source>
</evidence>
<gene>
    <name evidence="1" type="ORF">ACFOMD_16155</name>
</gene>
<dbReference type="RefSeq" id="WP_380863227.1">
    <property type="nucleotide sequence ID" value="NZ_JBHRXV010000011.1"/>
</dbReference>